<organism evidence="2 3">
    <name type="scientific">Actinomadura meridiana</name>
    <dbReference type="NCBI Taxonomy" id="559626"/>
    <lineage>
        <taxon>Bacteria</taxon>
        <taxon>Bacillati</taxon>
        <taxon>Actinomycetota</taxon>
        <taxon>Actinomycetes</taxon>
        <taxon>Streptosporangiales</taxon>
        <taxon>Thermomonosporaceae</taxon>
        <taxon>Actinomadura</taxon>
    </lineage>
</organism>
<reference evidence="3" key="1">
    <citation type="journal article" date="2019" name="Int. J. Syst. Evol. Microbiol.">
        <title>The Global Catalogue of Microorganisms (GCM) 10K type strain sequencing project: providing services to taxonomists for standard genome sequencing and annotation.</title>
        <authorList>
            <consortium name="The Broad Institute Genomics Platform"/>
            <consortium name="The Broad Institute Genome Sequencing Center for Infectious Disease"/>
            <person name="Wu L."/>
            <person name="Ma J."/>
        </authorList>
    </citation>
    <scope>NUCLEOTIDE SEQUENCE [LARGE SCALE GENOMIC DNA]</scope>
    <source>
        <strain evidence="3">JCM 17440</strain>
    </source>
</reference>
<evidence type="ECO:0000313" key="2">
    <source>
        <dbReference type="EMBL" id="GAA4225083.1"/>
    </source>
</evidence>
<dbReference type="Gene3D" id="1.10.1200.10">
    <property type="entry name" value="ACP-like"/>
    <property type="match status" value="1"/>
</dbReference>
<dbReference type="SUPFAM" id="SSF47336">
    <property type="entry name" value="ACP-like"/>
    <property type="match status" value="1"/>
</dbReference>
<protein>
    <recommendedName>
        <fullName evidence="1">Carrier domain-containing protein</fullName>
    </recommendedName>
</protein>
<keyword evidence="3" id="KW-1185">Reference proteome</keyword>
<evidence type="ECO:0000313" key="3">
    <source>
        <dbReference type="Proteomes" id="UP001501710"/>
    </source>
</evidence>
<comment type="caution">
    <text evidence="2">The sequence shown here is derived from an EMBL/GenBank/DDBJ whole genome shotgun (WGS) entry which is preliminary data.</text>
</comment>
<feature type="domain" description="Carrier" evidence="1">
    <location>
        <begin position="1"/>
        <end position="74"/>
    </location>
</feature>
<dbReference type="InterPro" id="IPR036736">
    <property type="entry name" value="ACP-like_sf"/>
</dbReference>
<dbReference type="Pfam" id="PF00550">
    <property type="entry name" value="PP-binding"/>
    <property type="match status" value="1"/>
</dbReference>
<evidence type="ECO:0000259" key="1">
    <source>
        <dbReference type="PROSITE" id="PS50075"/>
    </source>
</evidence>
<dbReference type="EMBL" id="BAABAS010000003">
    <property type="protein sequence ID" value="GAA4225083.1"/>
    <property type="molecule type" value="Genomic_DNA"/>
</dbReference>
<name>A0ABP8BST4_9ACTN</name>
<sequence>MVDVEQTLSEMWSDLLECGAVTEESDFFECGGTSVTAVHLAALIQDQFGVTFDAVEVVVERKFGKMTDLLTLRCAALS</sequence>
<accession>A0ABP8BST4</accession>
<gene>
    <name evidence="2" type="ORF">GCM10022254_06190</name>
</gene>
<proteinExistence type="predicted"/>
<dbReference type="PROSITE" id="PS50075">
    <property type="entry name" value="CARRIER"/>
    <property type="match status" value="1"/>
</dbReference>
<dbReference type="InterPro" id="IPR009081">
    <property type="entry name" value="PP-bd_ACP"/>
</dbReference>
<dbReference type="Proteomes" id="UP001501710">
    <property type="component" value="Unassembled WGS sequence"/>
</dbReference>